<dbReference type="PROSITE" id="PS50109">
    <property type="entry name" value="HIS_KIN"/>
    <property type="match status" value="1"/>
</dbReference>
<dbReference type="SUPFAM" id="SSF55874">
    <property type="entry name" value="ATPase domain of HSP90 chaperone/DNA topoisomerase II/histidine kinase"/>
    <property type="match status" value="1"/>
</dbReference>
<keyword evidence="4" id="KW-0808">Transferase</keyword>
<dbReference type="InterPro" id="IPR036097">
    <property type="entry name" value="HisK_dim/P_sf"/>
</dbReference>
<evidence type="ECO:0000256" key="1">
    <source>
        <dbReference type="ARBA" id="ARBA00000085"/>
    </source>
</evidence>
<keyword evidence="3" id="KW-0597">Phosphoprotein</keyword>
<keyword evidence="8" id="KW-0175">Coiled coil</keyword>
<dbReference type="CDD" id="cd00082">
    <property type="entry name" value="HisKA"/>
    <property type="match status" value="1"/>
</dbReference>
<protein>
    <recommendedName>
        <fullName evidence="2">histidine kinase</fullName>
        <ecNumber evidence="2">2.7.13.3</ecNumber>
    </recommendedName>
</protein>
<dbReference type="Gene3D" id="1.10.287.130">
    <property type="match status" value="1"/>
</dbReference>
<keyword evidence="5" id="KW-0418">Kinase</keyword>
<accession>A0A1F7YXP5</accession>
<dbReference type="SMART" id="SM00388">
    <property type="entry name" value="HisKA"/>
    <property type="match status" value="1"/>
</dbReference>
<proteinExistence type="predicted"/>
<name>A0A1F7YXP5_9BACT</name>
<evidence type="ECO:0000256" key="9">
    <source>
        <dbReference type="SAM" id="Phobius"/>
    </source>
</evidence>
<feature type="transmembrane region" description="Helical" evidence="9">
    <location>
        <begin position="103"/>
        <end position="124"/>
    </location>
</feature>
<evidence type="ECO:0000256" key="2">
    <source>
        <dbReference type="ARBA" id="ARBA00012438"/>
    </source>
</evidence>
<keyword evidence="7 9" id="KW-0472">Membrane</keyword>
<feature type="domain" description="Histidine kinase" evidence="10">
    <location>
        <begin position="311"/>
        <end position="530"/>
    </location>
</feature>
<feature type="transmembrane region" description="Helical" evidence="9">
    <location>
        <begin position="174"/>
        <end position="198"/>
    </location>
</feature>
<dbReference type="Proteomes" id="UP000178870">
    <property type="component" value="Unassembled WGS sequence"/>
</dbReference>
<dbReference type="Gene3D" id="3.30.565.10">
    <property type="entry name" value="Histidine kinase-like ATPase, C-terminal domain"/>
    <property type="match status" value="1"/>
</dbReference>
<comment type="caution">
    <text evidence="11">The sequence shown here is derived from an EMBL/GenBank/DDBJ whole genome shotgun (WGS) entry which is preliminary data.</text>
</comment>
<dbReference type="SUPFAM" id="SSF47384">
    <property type="entry name" value="Homodimeric domain of signal transducing histidine kinase"/>
    <property type="match status" value="1"/>
</dbReference>
<feature type="transmembrane region" description="Helical" evidence="9">
    <location>
        <begin position="260"/>
        <end position="281"/>
    </location>
</feature>
<feature type="transmembrane region" description="Helical" evidence="9">
    <location>
        <begin position="231"/>
        <end position="254"/>
    </location>
</feature>
<evidence type="ECO:0000313" key="12">
    <source>
        <dbReference type="Proteomes" id="UP000178870"/>
    </source>
</evidence>
<dbReference type="FunFam" id="3.30.565.10:FF:000006">
    <property type="entry name" value="Sensor histidine kinase WalK"/>
    <property type="match status" value="1"/>
</dbReference>
<feature type="transmembrane region" description="Helical" evidence="9">
    <location>
        <begin position="204"/>
        <end position="224"/>
    </location>
</feature>
<dbReference type="Pfam" id="PF02518">
    <property type="entry name" value="HATPase_c"/>
    <property type="match status" value="1"/>
</dbReference>
<dbReference type="PANTHER" id="PTHR43711">
    <property type="entry name" value="TWO-COMPONENT HISTIDINE KINASE"/>
    <property type="match status" value="1"/>
</dbReference>
<dbReference type="EMBL" id="MGGP01000019">
    <property type="protein sequence ID" value="OGM32000.1"/>
    <property type="molecule type" value="Genomic_DNA"/>
</dbReference>
<dbReference type="InterPro" id="IPR050736">
    <property type="entry name" value="Sensor_HK_Regulatory"/>
</dbReference>
<evidence type="ECO:0000256" key="3">
    <source>
        <dbReference type="ARBA" id="ARBA00022553"/>
    </source>
</evidence>
<dbReference type="InterPro" id="IPR004358">
    <property type="entry name" value="Sig_transdc_His_kin-like_C"/>
</dbReference>
<evidence type="ECO:0000256" key="4">
    <source>
        <dbReference type="ARBA" id="ARBA00022679"/>
    </source>
</evidence>
<sequence>MDLFPSLGVILLVAVIAINLILAFVVFRSARGALTNQLFGLLSVFLSLCLIAVRLSLEESRDAWFSLAWIRLSVFFAVPIVLLFYFLVRSIPGGRLDLSKRLTAIYVIGSLFVMVLTLTPLVFFDVMPTTGIPRPIPGLGIIVFAGYVIGGSSSLIYIVVKKARALTGSEKKQLLYISFGALIMLALVIFTIIIPVAIFQNGALVPLFPLYTLAFTGSASYAILKHKLFDIKVIATEVITLTLWIVLFSKLFVAERLSQIVVDAIILGVVVVFGVLLVRSVRKEVDQRRQLEVLNKRLEELDKQKDEFLSIASHELRAPMTAVKGYISMVQGGDGGEIPVEAQKLLLEATVETDRMVRLVNNMLNVARIEEGRMVYEIGRVNLGEVVKRVFNEFNFDAQNKALQYIYTPNTETSDLVEVDVDRIHEVVANLINNAIKYTDSGKVEVRLTNLTSGTIRFEVEDTGPGITPDELGKLFQKFYRAGSYVGKTMGTGLGLYISKLLVEKFGGKIGVTSEKGKGSLFWFELPVSTG</sequence>
<dbReference type="PANTHER" id="PTHR43711:SF31">
    <property type="entry name" value="HISTIDINE KINASE"/>
    <property type="match status" value="1"/>
</dbReference>
<evidence type="ECO:0000313" key="11">
    <source>
        <dbReference type="EMBL" id="OGM32000.1"/>
    </source>
</evidence>
<evidence type="ECO:0000256" key="8">
    <source>
        <dbReference type="SAM" id="Coils"/>
    </source>
</evidence>
<keyword evidence="9" id="KW-0812">Transmembrane</keyword>
<dbReference type="SMART" id="SM00387">
    <property type="entry name" value="HATPase_c"/>
    <property type="match status" value="1"/>
</dbReference>
<feature type="transmembrane region" description="Helical" evidence="9">
    <location>
        <begin position="6"/>
        <end position="26"/>
    </location>
</feature>
<keyword evidence="9" id="KW-1133">Transmembrane helix</keyword>
<dbReference type="AlphaFoldDB" id="A0A1F7YXP5"/>
<evidence type="ECO:0000256" key="5">
    <source>
        <dbReference type="ARBA" id="ARBA00022777"/>
    </source>
</evidence>
<dbReference type="InterPro" id="IPR005467">
    <property type="entry name" value="His_kinase_dom"/>
</dbReference>
<dbReference type="Pfam" id="PF00512">
    <property type="entry name" value="HisKA"/>
    <property type="match status" value="1"/>
</dbReference>
<feature type="transmembrane region" description="Helical" evidence="9">
    <location>
        <begin position="136"/>
        <end position="160"/>
    </location>
</feature>
<reference evidence="11 12" key="1">
    <citation type="journal article" date="2016" name="Nat. Commun.">
        <title>Thousands of microbial genomes shed light on interconnected biogeochemical processes in an aquifer system.</title>
        <authorList>
            <person name="Anantharaman K."/>
            <person name="Brown C.T."/>
            <person name="Hug L.A."/>
            <person name="Sharon I."/>
            <person name="Castelle C.J."/>
            <person name="Probst A.J."/>
            <person name="Thomas B.C."/>
            <person name="Singh A."/>
            <person name="Wilkins M.J."/>
            <person name="Karaoz U."/>
            <person name="Brodie E.L."/>
            <person name="Williams K.H."/>
            <person name="Hubbard S.S."/>
            <person name="Banfield J.F."/>
        </authorList>
    </citation>
    <scope>NUCLEOTIDE SEQUENCE [LARGE SCALE GENOMIC DNA]</scope>
</reference>
<dbReference type="PRINTS" id="PR00344">
    <property type="entry name" value="BCTRLSENSOR"/>
</dbReference>
<dbReference type="InterPro" id="IPR036890">
    <property type="entry name" value="HATPase_C_sf"/>
</dbReference>
<dbReference type="GO" id="GO:0000155">
    <property type="term" value="F:phosphorelay sensor kinase activity"/>
    <property type="evidence" value="ECO:0007669"/>
    <property type="project" value="InterPro"/>
</dbReference>
<organism evidence="11 12">
    <name type="scientific">Candidatus Woesebacteria bacterium RIFCSPHIGHO2_01_FULL_44_21</name>
    <dbReference type="NCBI Taxonomy" id="1802503"/>
    <lineage>
        <taxon>Bacteria</taxon>
        <taxon>Candidatus Woeseibacteriota</taxon>
    </lineage>
</organism>
<feature type="transmembrane region" description="Helical" evidence="9">
    <location>
        <begin position="38"/>
        <end position="57"/>
    </location>
</feature>
<gene>
    <name evidence="11" type="ORF">A2803_02830</name>
</gene>
<dbReference type="FunFam" id="1.10.287.130:FF:000001">
    <property type="entry name" value="Two-component sensor histidine kinase"/>
    <property type="match status" value="1"/>
</dbReference>
<evidence type="ECO:0000259" key="10">
    <source>
        <dbReference type="PROSITE" id="PS50109"/>
    </source>
</evidence>
<dbReference type="InterPro" id="IPR003661">
    <property type="entry name" value="HisK_dim/P_dom"/>
</dbReference>
<feature type="coiled-coil region" evidence="8">
    <location>
        <begin position="281"/>
        <end position="311"/>
    </location>
</feature>
<feature type="transmembrane region" description="Helical" evidence="9">
    <location>
        <begin position="69"/>
        <end position="91"/>
    </location>
</feature>
<keyword evidence="6" id="KW-0902">Two-component regulatory system</keyword>
<dbReference type="EC" id="2.7.13.3" evidence="2"/>
<dbReference type="InterPro" id="IPR003594">
    <property type="entry name" value="HATPase_dom"/>
</dbReference>
<evidence type="ECO:0000256" key="7">
    <source>
        <dbReference type="ARBA" id="ARBA00023136"/>
    </source>
</evidence>
<evidence type="ECO:0000256" key="6">
    <source>
        <dbReference type="ARBA" id="ARBA00023012"/>
    </source>
</evidence>
<comment type="catalytic activity">
    <reaction evidence="1">
        <text>ATP + protein L-histidine = ADP + protein N-phospho-L-histidine.</text>
        <dbReference type="EC" id="2.7.13.3"/>
    </reaction>
</comment>